<gene>
    <name evidence="2" type="ORF">GCM10011594_06980</name>
</gene>
<protein>
    <submittedName>
        <fullName evidence="2">Carboxymethylenebutenolidase</fullName>
    </submittedName>
</protein>
<dbReference type="EMBL" id="BMNA01000001">
    <property type="protein sequence ID" value="GGL89919.1"/>
    <property type="molecule type" value="Genomic_DNA"/>
</dbReference>
<name>A0A917SPI5_9ACTN</name>
<feature type="domain" description="Dienelactone hydrolase" evidence="1">
    <location>
        <begin position="11"/>
        <end position="228"/>
    </location>
</feature>
<proteinExistence type="predicted"/>
<evidence type="ECO:0000259" key="1">
    <source>
        <dbReference type="Pfam" id="PF01738"/>
    </source>
</evidence>
<dbReference type="Gene3D" id="3.40.50.1820">
    <property type="entry name" value="alpha/beta hydrolase"/>
    <property type="match status" value="1"/>
</dbReference>
<evidence type="ECO:0000313" key="3">
    <source>
        <dbReference type="Proteomes" id="UP000655208"/>
    </source>
</evidence>
<dbReference type="RefSeq" id="WP_188940210.1">
    <property type="nucleotide sequence ID" value="NZ_BMNA01000001.1"/>
</dbReference>
<keyword evidence="3" id="KW-1185">Reference proteome</keyword>
<reference evidence="2" key="2">
    <citation type="submission" date="2020-09" db="EMBL/GenBank/DDBJ databases">
        <authorList>
            <person name="Sun Q."/>
            <person name="Zhou Y."/>
        </authorList>
    </citation>
    <scope>NUCLEOTIDE SEQUENCE</scope>
    <source>
        <strain evidence="2">CGMCC 4.7308</strain>
    </source>
</reference>
<dbReference type="PANTHER" id="PTHR46623">
    <property type="entry name" value="CARBOXYMETHYLENEBUTENOLIDASE-RELATED"/>
    <property type="match status" value="1"/>
</dbReference>
<organism evidence="2 3">
    <name type="scientific">Nakamurella endophytica</name>
    <dbReference type="NCBI Taxonomy" id="1748367"/>
    <lineage>
        <taxon>Bacteria</taxon>
        <taxon>Bacillati</taxon>
        <taxon>Actinomycetota</taxon>
        <taxon>Actinomycetes</taxon>
        <taxon>Nakamurellales</taxon>
        <taxon>Nakamurellaceae</taxon>
        <taxon>Nakamurella</taxon>
    </lineage>
</organism>
<comment type="caution">
    <text evidence="2">The sequence shown here is derived from an EMBL/GenBank/DDBJ whole genome shotgun (WGS) entry which is preliminary data.</text>
</comment>
<dbReference type="AlphaFoldDB" id="A0A917SPI5"/>
<dbReference type="PANTHER" id="PTHR46623:SF6">
    <property type="entry name" value="ALPHA_BETA-HYDROLASES SUPERFAMILY PROTEIN"/>
    <property type="match status" value="1"/>
</dbReference>
<accession>A0A917SPI5</accession>
<dbReference type="GO" id="GO:0016787">
    <property type="term" value="F:hydrolase activity"/>
    <property type="evidence" value="ECO:0007669"/>
    <property type="project" value="InterPro"/>
</dbReference>
<sequence>MITLPGAGHSAYLATPPATAAPWPAVVVVHDLFGLGDDMRSQADWLAGAGYLAVVPDLFGGRAPIRCMQGAFRQLAAQRGPMFEEIDAARRWVADRDDCTGAVGIIGFCMGGGFALLMAGRPGWAVASVNYGQLPKNLEEVLSDPCPIVASYGGRDRSLPGAAGRLGRVLEHRDGEFDVKEYPQAGHGFMNRLTAASPLTPLLKVFGVSYDPEATADARSRILAFFAAQLHPGGAAAR</sequence>
<dbReference type="InterPro" id="IPR002925">
    <property type="entry name" value="Dienelactn_hydro"/>
</dbReference>
<dbReference type="SUPFAM" id="SSF53474">
    <property type="entry name" value="alpha/beta-Hydrolases"/>
    <property type="match status" value="1"/>
</dbReference>
<reference evidence="2" key="1">
    <citation type="journal article" date="2014" name="Int. J. Syst. Evol. Microbiol.">
        <title>Complete genome sequence of Corynebacterium casei LMG S-19264T (=DSM 44701T), isolated from a smear-ripened cheese.</title>
        <authorList>
            <consortium name="US DOE Joint Genome Institute (JGI-PGF)"/>
            <person name="Walter F."/>
            <person name="Albersmeier A."/>
            <person name="Kalinowski J."/>
            <person name="Ruckert C."/>
        </authorList>
    </citation>
    <scope>NUCLEOTIDE SEQUENCE</scope>
    <source>
        <strain evidence="2">CGMCC 4.7308</strain>
    </source>
</reference>
<dbReference type="InterPro" id="IPR051049">
    <property type="entry name" value="Dienelactone_hydrolase-like"/>
</dbReference>
<dbReference type="Proteomes" id="UP000655208">
    <property type="component" value="Unassembled WGS sequence"/>
</dbReference>
<dbReference type="Pfam" id="PF01738">
    <property type="entry name" value="DLH"/>
    <property type="match status" value="1"/>
</dbReference>
<dbReference type="InterPro" id="IPR029058">
    <property type="entry name" value="AB_hydrolase_fold"/>
</dbReference>
<evidence type="ECO:0000313" key="2">
    <source>
        <dbReference type="EMBL" id="GGL89919.1"/>
    </source>
</evidence>